<evidence type="ECO:0000313" key="18">
    <source>
        <dbReference type="Proteomes" id="UP000294668"/>
    </source>
</evidence>
<keyword evidence="10" id="KW-0170">Cobalt</keyword>
<dbReference type="OrthoDB" id="9792335at2"/>
<comment type="caution">
    <text evidence="14">The sequence shown here is derived from an EMBL/GenBank/DDBJ whole genome shotgun (WGS) entry which is preliminary data.</text>
</comment>
<dbReference type="Proteomes" id="UP000294668">
    <property type="component" value="Unassembled WGS sequence"/>
</dbReference>
<evidence type="ECO:0000256" key="3">
    <source>
        <dbReference type="ARBA" id="ARBA00005130"/>
    </source>
</evidence>
<reference evidence="15 18" key="3">
    <citation type="journal article" date="2019" name="Appl. Microbiol. Biotechnol.">
        <title>Uncovering carbohydrate metabolism through a genotype-phenotype association study of 56 lactic acid bacteria genomes.</title>
        <authorList>
            <person name="Buron-Moles G."/>
            <person name="Chailyan A."/>
            <person name="Dolejs I."/>
            <person name="Forster J."/>
            <person name="Miks M.H."/>
        </authorList>
    </citation>
    <scope>NUCLEOTIDE SEQUENCE [LARGE SCALE GENOMIC DNA]</scope>
    <source>
        <strain evidence="15 18">DSM 10551</strain>
    </source>
</reference>
<keyword evidence="9" id="KW-0862">Zinc</keyword>
<dbReference type="RefSeq" id="WP_057961596.1">
    <property type="nucleotide sequence ID" value="NZ_BAAAXO010000039.1"/>
</dbReference>
<dbReference type="Proteomes" id="UP000216802">
    <property type="component" value="Unassembled WGS sequence"/>
</dbReference>
<sequence>MTDKETLLQAVDARKDQLLALLERLISFETMSPPARNTVAIQHFLDDELTEIGFRTKRVAFYEGDELLSAQKAGTDAANYHSLLLNGHVDVATVDRPSWNSDPFKLVQNGDLLYGRGVSDMKGGISSFIYIFSLLNQLGIDLPGDLRFQSVVGEEAGEAGTKTLLKNGETADFAVVGDTSNMNFQGQGGVVTGWITLNSPHIYHDGNRAAMITTGGGLKAANMIEKMVVVIQALEKLEQYWGITKSYPGFAPGIDTINPAYIQGGLHPAYIPSEAKLWITVHFYPNENVDDITQEIEDQVIAAAKADPWLRDNLPTFTWGGDSLLVDKGEVFPSLALHPDHPGMQALENSFREVSGKQPTVGMSPSVSDSGWFGYYHIPAVDFGPGTMEQAHSDNESLSFQQLLTYTKIMAAFIYDWCHSKGEKS</sequence>
<dbReference type="NCBIfam" id="TIGR01910">
    <property type="entry name" value="DapE-ArgE"/>
    <property type="match status" value="1"/>
</dbReference>
<keyword evidence="7" id="KW-0479">Metal-binding</keyword>
<evidence type="ECO:0000256" key="6">
    <source>
        <dbReference type="ARBA" id="ARBA00016853"/>
    </source>
</evidence>
<dbReference type="Proteomes" id="UP000214739">
    <property type="component" value="Unassembled WGS sequence"/>
</dbReference>
<dbReference type="Gene3D" id="3.40.630.10">
    <property type="entry name" value="Zn peptidases"/>
    <property type="match status" value="2"/>
</dbReference>
<dbReference type="NCBIfam" id="NF006370">
    <property type="entry name" value="PRK08596.1"/>
    <property type="match status" value="1"/>
</dbReference>
<dbReference type="GO" id="GO:0009089">
    <property type="term" value="P:lysine biosynthetic process via diaminopimelate"/>
    <property type="evidence" value="ECO:0007669"/>
    <property type="project" value="UniProtKB-UniPathway"/>
</dbReference>
<comment type="catalytic activity">
    <reaction evidence="11">
        <text>N-succinyl-(2S,6S)-2,6-diaminopimelate + H2O = (2S,6S)-2,6-diaminopimelate + succinate</text>
        <dbReference type="Rhea" id="RHEA:22608"/>
        <dbReference type="ChEBI" id="CHEBI:15377"/>
        <dbReference type="ChEBI" id="CHEBI:30031"/>
        <dbReference type="ChEBI" id="CHEBI:57609"/>
        <dbReference type="ChEBI" id="CHEBI:58087"/>
        <dbReference type="EC" id="3.5.1.18"/>
    </reaction>
</comment>
<dbReference type="UniPathway" id="UPA00034">
    <property type="reaction ID" value="UER00021"/>
</dbReference>
<dbReference type="SUPFAM" id="SSF53187">
    <property type="entry name" value="Zn-dependent exopeptidases"/>
    <property type="match status" value="1"/>
</dbReference>
<evidence type="ECO:0000256" key="5">
    <source>
        <dbReference type="ARBA" id="ARBA00011921"/>
    </source>
</evidence>
<keyword evidence="8" id="KW-0378">Hydrolase</keyword>
<dbReference type="EMBL" id="BDGB01000029">
    <property type="protein sequence ID" value="GAW71357.1"/>
    <property type="molecule type" value="Genomic_DNA"/>
</dbReference>
<evidence type="ECO:0000313" key="15">
    <source>
        <dbReference type="EMBL" id="TDG94861.1"/>
    </source>
</evidence>
<name>A0A269YCW9_9LACO</name>
<dbReference type="InterPro" id="IPR010182">
    <property type="entry name" value="ArgE/DapE"/>
</dbReference>
<dbReference type="GO" id="GO:0046872">
    <property type="term" value="F:metal ion binding"/>
    <property type="evidence" value="ECO:0007669"/>
    <property type="project" value="UniProtKB-KW"/>
</dbReference>
<proteinExistence type="inferred from homology"/>
<comment type="similarity">
    <text evidence="4">Belongs to the peptidase M20A family.</text>
</comment>
<dbReference type="PANTHER" id="PTHR43808">
    <property type="entry name" value="ACETYLORNITHINE DEACETYLASE"/>
    <property type="match status" value="1"/>
</dbReference>
<evidence type="ECO:0000256" key="4">
    <source>
        <dbReference type="ARBA" id="ARBA00006247"/>
    </source>
</evidence>
<dbReference type="SUPFAM" id="SSF55031">
    <property type="entry name" value="Bacterial exopeptidase dimerisation domain"/>
    <property type="match status" value="1"/>
</dbReference>
<feature type="domain" description="Peptidase M20 dimerisation" evidence="12">
    <location>
        <begin position="219"/>
        <end position="306"/>
    </location>
</feature>
<evidence type="ECO:0000256" key="1">
    <source>
        <dbReference type="ARBA" id="ARBA00001941"/>
    </source>
</evidence>
<dbReference type="InterPro" id="IPR001261">
    <property type="entry name" value="ArgE/DapE_CS"/>
</dbReference>
<accession>A0A269YCW9</accession>
<comment type="pathway">
    <text evidence="3">Amino-acid biosynthesis; L-lysine biosynthesis via DAP pathway; LL-2,6-diaminopimelate from (S)-tetrahydrodipicolinate (succinylase route): step 3/3.</text>
</comment>
<evidence type="ECO:0000256" key="8">
    <source>
        <dbReference type="ARBA" id="ARBA00022801"/>
    </source>
</evidence>
<dbReference type="PANTHER" id="PTHR43808:SF24">
    <property type="entry name" value="N-FORMYL-4-AMINO-5-AMINOMETHYL-2-METHYLPYRIMIDINE DEFORMYLASE"/>
    <property type="match status" value="1"/>
</dbReference>
<evidence type="ECO:0000313" key="16">
    <source>
        <dbReference type="Proteomes" id="UP000214739"/>
    </source>
</evidence>
<evidence type="ECO:0000256" key="11">
    <source>
        <dbReference type="ARBA" id="ARBA00051301"/>
    </source>
</evidence>
<evidence type="ECO:0000313" key="17">
    <source>
        <dbReference type="Proteomes" id="UP000216802"/>
    </source>
</evidence>
<evidence type="ECO:0000256" key="2">
    <source>
        <dbReference type="ARBA" id="ARBA00001947"/>
    </source>
</evidence>
<dbReference type="EMBL" id="NCXI01000044">
    <property type="protein sequence ID" value="PAK83250.1"/>
    <property type="molecule type" value="Genomic_DNA"/>
</dbReference>
<dbReference type="InterPro" id="IPR002933">
    <property type="entry name" value="Peptidase_M20"/>
</dbReference>
<comment type="cofactor">
    <cofactor evidence="2">
        <name>Zn(2+)</name>
        <dbReference type="ChEBI" id="CHEBI:29105"/>
    </cofactor>
</comment>
<dbReference type="Gene3D" id="3.30.70.360">
    <property type="match status" value="1"/>
</dbReference>
<dbReference type="Pfam" id="PF01546">
    <property type="entry name" value="Peptidase_M20"/>
    <property type="match status" value="1"/>
</dbReference>
<dbReference type="EMBL" id="PUFL01000009">
    <property type="protein sequence ID" value="TDG94861.1"/>
    <property type="molecule type" value="Genomic_DNA"/>
</dbReference>
<protein>
    <recommendedName>
        <fullName evidence="6">Probable succinyl-diaminopimelate desuccinylase</fullName>
        <ecNumber evidence="5">3.5.1.18</ecNumber>
    </recommendedName>
</protein>
<dbReference type="InterPro" id="IPR011650">
    <property type="entry name" value="Peptidase_M20_dimer"/>
</dbReference>
<reference evidence="14 17" key="2">
    <citation type="submission" date="2017-04" db="EMBL/GenBank/DDBJ databases">
        <title>Kefir bacterial isolates.</title>
        <authorList>
            <person name="Kim Y."/>
            <person name="Blasche S."/>
            <person name="Patil K.R."/>
        </authorList>
    </citation>
    <scope>NUCLEOTIDE SEQUENCE [LARGE SCALE GENOMIC DNA]</scope>
    <source>
        <strain evidence="14 17">OG2</strain>
    </source>
</reference>
<evidence type="ECO:0000313" key="13">
    <source>
        <dbReference type="EMBL" id="GAW71357.1"/>
    </source>
</evidence>
<dbReference type="AlphaFoldDB" id="A0A269YCW9"/>
<evidence type="ECO:0000256" key="10">
    <source>
        <dbReference type="ARBA" id="ARBA00023285"/>
    </source>
</evidence>
<keyword evidence="18" id="KW-1185">Reference proteome</keyword>
<gene>
    <name evidence="13" type="primary">argE</name>
    <name evidence="14" type="ORF">B8W98_06920</name>
    <name evidence="15" type="ORF">C5L28_000900</name>
    <name evidence="13" type="ORF">LPKJCM_00437</name>
</gene>
<dbReference type="InterPro" id="IPR050072">
    <property type="entry name" value="Peptidase_M20A"/>
</dbReference>
<evidence type="ECO:0000256" key="7">
    <source>
        <dbReference type="ARBA" id="ARBA00022723"/>
    </source>
</evidence>
<evidence type="ECO:0000256" key="9">
    <source>
        <dbReference type="ARBA" id="ARBA00022833"/>
    </source>
</evidence>
<comment type="cofactor">
    <cofactor evidence="1">
        <name>Co(2+)</name>
        <dbReference type="ChEBI" id="CHEBI:48828"/>
    </cofactor>
</comment>
<dbReference type="EC" id="3.5.1.18" evidence="5"/>
<evidence type="ECO:0000259" key="12">
    <source>
        <dbReference type="Pfam" id="PF07687"/>
    </source>
</evidence>
<organism evidence="14 17">
    <name type="scientific">Lentilactobacillus parakefiri</name>
    <dbReference type="NCBI Taxonomy" id="152332"/>
    <lineage>
        <taxon>Bacteria</taxon>
        <taxon>Bacillati</taxon>
        <taxon>Bacillota</taxon>
        <taxon>Bacilli</taxon>
        <taxon>Lactobacillales</taxon>
        <taxon>Lactobacillaceae</taxon>
        <taxon>Lentilactobacillus</taxon>
    </lineage>
</organism>
<reference evidence="15" key="4">
    <citation type="submission" date="2019-02" db="EMBL/GenBank/DDBJ databases">
        <authorList>
            <person name="Buron G."/>
            <person name="Chaylann A."/>
            <person name="Dolejs I."/>
            <person name="Forster J."/>
            <person name="Miks M.H."/>
        </authorList>
    </citation>
    <scope>NUCLEOTIDE SEQUENCE</scope>
    <source>
        <strain evidence="15">DSM 10551</strain>
    </source>
</reference>
<evidence type="ECO:0000313" key="14">
    <source>
        <dbReference type="EMBL" id="PAK83250.1"/>
    </source>
</evidence>
<dbReference type="GO" id="GO:0009014">
    <property type="term" value="F:succinyl-diaminopimelate desuccinylase activity"/>
    <property type="evidence" value="ECO:0007669"/>
    <property type="project" value="UniProtKB-EC"/>
</dbReference>
<dbReference type="Pfam" id="PF07687">
    <property type="entry name" value="M20_dimer"/>
    <property type="match status" value="1"/>
</dbReference>
<dbReference type="InterPro" id="IPR036264">
    <property type="entry name" value="Bact_exopeptidase_dim_dom"/>
</dbReference>
<reference evidence="13 16" key="1">
    <citation type="journal article" date="2017" name="Biosci Microbiota Food Health">
        <title>Genomic characterization reconfirms the taxonomic status of Lactobacillus parakefiri.</title>
        <authorList>
            <person name="Tanizawa Y."/>
            <person name="Kobayashi H."/>
            <person name="Kaminuma E."/>
            <person name="Sakamoto M."/>
            <person name="Ohkuma M."/>
            <person name="Nakamura Y."/>
            <person name="Arita M."/>
            <person name="Tohno M."/>
        </authorList>
    </citation>
    <scope>NUCLEOTIDE SEQUENCE [LARGE SCALE GENOMIC DNA]</scope>
    <source>
        <strain evidence="13 16">JCM 8573</strain>
    </source>
</reference>
<dbReference type="PROSITE" id="PS00758">
    <property type="entry name" value="ARGE_DAPE_CPG2_1"/>
    <property type="match status" value="1"/>
</dbReference>